<name>A0AA38RGZ9_9PEZI</name>
<feature type="compositionally biased region" description="Basic and acidic residues" evidence="9">
    <location>
        <begin position="107"/>
        <end position="120"/>
    </location>
</feature>
<feature type="region of interest" description="Disordered" evidence="9">
    <location>
        <begin position="373"/>
        <end position="400"/>
    </location>
</feature>
<evidence type="ECO:0000256" key="2">
    <source>
        <dbReference type="ARBA" id="ARBA00020451"/>
    </source>
</evidence>
<dbReference type="CDD" id="cd18089">
    <property type="entry name" value="SPOUT_Trm10-like"/>
    <property type="match status" value="1"/>
</dbReference>
<evidence type="ECO:0000313" key="11">
    <source>
        <dbReference type="EMBL" id="KAJ9148482.1"/>
    </source>
</evidence>
<dbReference type="PROSITE" id="PS51675">
    <property type="entry name" value="SAM_MT_TRM10"/>
    <property type="match status" value="1"/>
</dbReference>
<dbReference type="PANTHER" id="PTHR13563">
    <property type="entry name" value="TRNA (GUANINE-9-) METHYLTRANSFERASE"/>
    <property type="match status" value="1"/>
</dbReference>
<evidence type="ECO:0000256" key="4">
    <source>
        <dbReference type="ARBA" id="ARBA00022679"/>
    </source>
</evidence>
<accession>A0AA38RGZ9</accession>
<dbReference type="GO" id="GO:0000049">
    <property type="term" value="F:tRNA binding"/>
    <property type="evidence" value="ECO:0007669"/>
    <property type="project" value="TreeGrafter"/>
</dbReference>
<feature type="compositionally biased region" description="Basic residues" evidence="9">
    <location>
        <begin position="74"/>
        <end position="89"/>
    </location>
</feature>
<keyword evidence="5" id="KW-0949">S-adenosyl-L-methionine</keyword>
<dbReference type="InterPro" id="IPR028564">
    <property type="entry name" value="MT_TRM10-typ"/>
</dbReference>
<dbReference type="GO" id="GO:0002939">
    <property type="term" value="P:tRNA N1-guanine methylation"/>
    <property type="evidence" value="ECO:0007669"/>
    <property type="project" value="TreeGrafter"/>
</dbReference>
<dbReference type="PANTHER" id="PTHR13563:SF13">
    <property type="entry name" value="TRNA METHYLTRANSFERASE 10 HOMOLOG A"/>
    <property type="match status" value="1"/>
</dbReference>
<gene>
    <name evidence="11" type="ORF">NKR23_g4805</name>
</gene>
<feature type="compositionally biased region" description="Low complexity" evidence="9">
    <location>
        <begin position="43"/>
        <end position="53"/>
    </location>
</feature>
<evidence type="ECO:0000256" key="9">
    <source>
        <dbReference type="SAM" id="MobiDB-lite"/>
    </source>
</evidence>
<keyword evidence="12" id="KW-1185">Reference proteome</keyword>
<organism evidence="11 12">
    <name type="scientific">Pleurostoma richardsiae</name>
    <dbReference type="NCBI Taxonomy" id="41990"/>
    <lineage>
        <taxon>Eukaryota</taxon>
        <taxon>Fungi</taxon>
        <taxon>Dikarya</taxon>
        <taxon>Ascomycota</taxon>
        <taxon>Pezizomycotina</taxon>
        <taxon>Sordariomycetes</taxon>
        <taxon>Sordariomycetidae</taxon>
        <taxon>Calosphaeriales</taxon>
        <taxon>Pleurostomataceae</taxon>
        <taxon>Pleurostoma</taxon>
    </lineage>
</organism>
<comment type="catalytic activity">
    <reaction evidence="8">
        <text>guanosine(9) in tRNA + S-adenosyl-L-methionine = N(1)-methylguanosine(9) in tRNA + S-adenosyl-L-homocysteine + H(+)</text>
        <dbReference type="Rhea" id="RHEA:43156"/>
        <dbReference type="Rhea" id="RHEA-COMP:10367"/>
        <dbReference type="Rhea" id="RHEA-COMP:10368"/>
        <dbReference type="ChEBI" id="CHEBI:15378"/>
        <dbReference type="ChEBI" id="CHEBI:57856"/>
        <dbReference type="ChEBI" id="CHEBI:59789"/>
        <dbReference type="ChEBI" id="CHEBI:73542"/>
        <dbReference type="ChEBI" id="CHEBI:74269"/>
        <dbReference type="EC" id="2.1.1.221"/>
    </reaction>
</comment>
<proteinExistence type="predicted"/>
<evidence type="ECO:0000256" key="1">
    <source>
        <dbReference type="ARBA" id="ARBA00012797"/>
    </source>
</evidence>
<feature type="compositionally biased region" description="Polar residues" evidence="9">
    <location>
        <begin position="8"/>
        <end position="21"/>
    </location>
</feature>
<evidence type="ECO:0000256" key="5">
    <source>
        <dbReference type="ARBA" id="ARBA00022691"/>
    </source>
</evidence>
<protein>
    <recommendedName>
        <fullName evidence="2">tRNA (guanine(9)-N1)-methyltransferase</fullName>
        <ecNumber evidence="1">2.1.1.221</ecNumber>
    </recommendedName>
    <alternativeName>
        <fullName evidence="7">tRNA methyltransferase 10</fullName>
    </alternativeName>
    <alternativeName>
        <fullName evidence="6">tRNA(m1G9)-methyltransferase</fullName>
    </alternativeName>
</protein>
<evidence type="ECO:0000256" key="3">
    <source>
        <dbReference type="ARBA" id="ARBA00022603"/>
    </source>
</evidence>
<keyword evidence="4" id="KW-0808">Transferase</keyword>
<evidence type="ECO:0000256" key="7">
    <source>
        <dbReference type="ARBA" id="ARBA00032166"/>
    </source>
</evidence>
<feature type="domain" description="SAM-dependent MTase TRM10-type" evidence="10">
    <location>
        <begin position="119"/>
        <end position="357"/>
    </location>
</feature>
<dbReference type="EMBL" id="JANBVO010000012">
    <property type="protein sequence ID" value="KAJ9148482.1"/>
    <property type="molecule type" value="Genomic_DNA"/>
</dbReference>
<dbReference type="EC" id="2.1.1.221" evidence="1"/>
<dbReference type="Gene3D" id="3.40.1280.30">
    <property type="match status" value="1"/>
</dbReference>
<dbReference type="InterPro" id="IPR038459">
    <property type="entry name" value="MT_TRM10-typ_sf"/>
</dbReference>
<evidence type="ECO:0000313" key="12">
    <source>
        <dbReference type="Proteomes" id="UP001174694"/>
    </source>
</evidence>
<comment type="caution">
    <text evidence="11">The sequence shown here is derived from an EMBL/GenBank/DDBJ whole genome shotgun (WGS) entry which is preliminary data.</text>
</comment>
<dbReference type="GO" id="GO:0052905">
    <property type="term" value="F:tRNA (guanosine(9)-N1)-methyltransferase activity"/>
    <property type="evidence" value="ECO:0007669"/>
    <property type="project" value="UniProtKB-EC"/>
</dbReference>
<feature type="region of interest" description="Disordered" evidence="9">
    <location>
        <begin position="1"/>
        <end position="124"/>
    </location>
</feature>
<dbReference type="GO" id="GO:0005634">
    <property type="term" value="C:nucleus"/>
    <property type="evidence" value="ECO:0007669"/>
    <property type="project" value="TreeGrafter"/>
</dbReference>
<sequence>MEEDLSETVRTANAESTTPEASPSYILGAENDRTETNPNVTASPGSPSHGPSPLSKNHLKRLKRQAIWEEKREDRKRKRKEKRHDRQIRKRSERDAQIAEAKAAGLDPKEVLKAQREAQRPRNQKRTLVPVALILDCDFEEYMRDSELVSLASQLVRCYSQNRTAQNHVHLMICPWRGKLRHRFETVMGNTHRNWHGTHFIEGDFVEASRRADELMRGPDGGALIDVLKSTDSSAHLAAEETSSPVPVPGADAGSAPSPSVVYLTADSPHTLEKLEPYTSYIIGGIVDKNREKGICYKRAEQLGIKTAKLPIGQYMQMQSRQVLATNHVVEIMSKWLESGDWASAFLSVIPKRKGGTLRVGDDSSELNDACDVTETAQSEEPLDAASTDPITDRTGAGSS</sequence>
<dbReference type="Proteomes" id="UP001174694">
    <property type="component" value="Unassembled WGS sequence"/>
</dbReference>
<keyword evidence="3" id="KW-0489">Methyltransferase</keyword>
<evidence type="ECO:0000256" key="8">
    <source>
        <dbReference type="ARBA" id="ARBA00048434"/>
    </source>
</evidence>
<reference evidence="11" key="1">
    <citation type="submission" date="2022-07" db="EMBL/GenBank/DDBJ databases">
        <title>Fungi with potential for degradation of polypropylene.</title>
        <authorList>
            <person name="Gostincar C."/>
        </authorList>
    </citation>
    <scope>NUCLEOTIDE SEQUENCE</scope>
    <source>
        <strain evidence="11">EXF-13308</strain>
    </source>
</reference>
<evidence type="ECO:0000256" key="6">
    <source>
        <dbReference type="ARBA" id="ARBA00031792"/>
    </source>
</evidence>
<evidence type="ECO:0000259" key="10">
    <source>
        <dbReference type="PROSITE" id="PS51675"/>
    </source>
</evidence>
<dbReference type="AlphaFoldDB" id="A0AA38RGZ9"/>
<dbReference type="InterPro" id="IPR007356">
    <property type="entry name" value="tRNA_m1G_MeTrfase_euk"/>
</dbReference>